<proteinExistence type="predicted"/>
<reference evidence="6 7" key="1">
    <citation type="submission" date="2018-03" db="EMBL/GenBank/DDBJ databases">
        <title>Whole genome sequencing of Histamine producing bacteria.</title>
        <authorList>
            <person name="Butler K."/>
        </authorList>
    </citation>
    <scope>NUCLEOTIDE SEQUENCE [LARGE SCALE GENOMIC DNA]</scope>
    <source>
        <strain evidence="6 7">DSM 16190</strain>
    </source>
</reference>
<protein>
    <recommendedName>
        <fullName evidence="1">diguanylate cyclase</fullName>
        <ecNumber evidence="1">2.7.7.65</ecNumber>
    </recommendedName>
</protein>
<dbReference type="SMART" id="SM00267">
    <property type="entry name" value="GGDEF"/>
    <property type="match status" value="1"/>
</dbReference>
<dbReference type="GO" id="GO:0005886">
    <property type="term" value="C:plasma membrane"/>
    <property type="evidence" value="ECO:0007669"/>
    <property type="project" value="TreeGrafter"/>
</dbReference>
<name>A0A2T3N0N2_9GAMM</name>
<gene>
    <name evidence="6" type="ORF">C9I89_07545</name>
</gene>
<dbReference type="GO" id="GO:0052621">
    <property type="term" value="F:diguanylate cyclase activity"/>
    <property type="evidence" value="ECO:0007669"/>
    <property type="project" value="UniProtKB-EC"/>
</dbReference>
<sequence length="691" mass="77924">MMLIAILPAAIVGSLILKHQSDIEKNYHMEQLERLSGTLLNEFNYRFNVLSTSLDVHARDRLLVQAMDDFFLSSHVRATLASLVSHAPLVKAAYLVDKNWEEIENYRGMTGRIELALVKQELNQRIEKGQLSTAWQWVFAYQNEVLVSSNISPSQRGITLVVPIYQSLLTEGLTRQPLGYLIAVIPVESISEVLRPYLKFGEKVELYRDQNQVLVVASDGDTALSDPITLSQQIEIDNEYIANPLSYNAVVYIDRNLKGGELADSLHIILLVIAGLIVLGVFGAAVTYRWITRPLSVLMQMVRSYSRGEYIQKERKLRFAEFYQVGKLFNEMASTIQAQLEDLALTNNALKKAYSEKEKYNLQLLNFNDQLGKKVEEKTEELTHSLQREEKRRKILQSLLAFSAKLQQGDVKEVALVQVANLYPQAGWALKLEGTDDAEWETSGIDSAVLVLLENVKANAEYCYQSGEKSLHCFNLADSQGHSLGMLVMQYSLLEREDFEIISLFVRQLSSAIEGRMLNEELERIAVTDALTELPNRKAFDSAFDRSADLVMRYPERKFGVFIIDVNDLKQANDDYGHVVGDNLLKVVAEALQEACRQTDCVFRLGGDEFAIVVEDGGQKACQVLGRRLEAVRGKRTVLLDSGDSLPIHFALGWASSENTPMDKLFQVADKAMYQDKQAYHQHPNLQGQPS</sequence>
<dbReference type="GO" id="GO:1902201">
    <property type="term" value="P:negative regulation of bacterial-type flagellum-dependent cell motility"/>
    <property type="evidence" value="ECO:0007669"/>
    <property type="project" value="TreeGrafter"/>
</dbReference>
<feature type="transmembrane region" description="Helical" evidence="3">
    <location>
        <begin position="266"/>
        <end position="291"/>
    </location>
</feature>
<dbReference type="InterPro" id="IPR003660">
    <property type="entry name" value="HAMP_dom"/>
</dbReference>
<feature type="domain" description="HAMP" evidence="4">
    <location>
        <begin position="289"/>
        <end position="341"/>
    </location>
</feature>
<dbReference type="InterPro" id="IPR029787">
    <property type="entry name" value="Nucleotide_cyclase"/>
</dbReference>
<keyword evidence="7" id="KW-1185">Reference proteome</keyword>
<evidence type="ECO:0000313" key="6">
    <source>
        <dbReference type="EMBL" id="PSW05795.1"/>
    </source>
</evidence>
<dbReference type="EMBL" id="PYMC01000004">
    <property type="protein sequence ID" value="PSW05795.1"/>
    <property type="molecule type" value="Genomic_DNA"/>
</dbReference>
<dbReference type="InterPro" id="IPR050469">
    <property type="entry name" value="Diguanylate_Cyclase"/>
</dbReference>
<dbReference type="CDD" id="cd01949">
    <property type="entry name" value="GGDEF"/>
    <property type="match status" value="1"/>
</dbReference>
<organism evidence="6 7">
    <name type="scientific">Photobacterium lipolyticum</name>
    <dbReference type="NCBI Taxonomy" id="266810"/>
    <lineage>
        <taxon>Bacteria</taxon>
        <taxon>Pseudomonadati</taxon>
        <taxon>Pseudomonadota</taxon>
        <taxon>Gammaproteobacteria</taxon>
        <taxon>Vibrionales</taxon>
        <taxon>Vibrionaceae</taxon>
        <taxon>Photobacterium</taxon>
    </lineage>
</organism>
<keyword evidence="3" id="KW-1133">Transmembrane helix</keyword>
<dbReference type="Proteomes" id="UP000240904">
    <property type="component" value="Unassembled WGS sequence"/>
</dbReference>
<dbReference type="Gene3D" id="3.30.70.270">
    <property type="match status" value="1"/>
</dbReference>
<keyword evidence="3" id="KW-0472">Membrane</keyword>
<dbReference type="PROSITE" id="PS50887">
    <property type="entry name" value="GGDEF"/>
    <property type="match status" value="1"/>
</dbReference>
<evidence type="ECO:0000256" key="3">
    <source>
        <dbReference type="SAM" id="Phobius"/>
    </source>
</evidence>
<dbReference type="GO" id="GO:0043709">
    <property type="term" value="P:cell adhesion involved in single-species biofilm formation"/>
    <property type="evidence" value="ECO:0007669"/>
    <property type="project" value="TreeGrafter"/>
</dbReference>
<dbReference type="SUPFAM" id="SSF55073">
    <property type="entry name" value="Nucleotide cyclase"/>
    <property type="match status" value="1"/>
</dbReference>
<accession>A0A2T3N0N2</accession>
<dbReference type="PANTHER" id="PTHR45138:SF9">
    <property type="entry name" value="DIGUANYLATE CYCLASE DGCM-RELATED"/>
    <property type="match status" value="1"/>
</dbReference>
<dbReference type="Gene3D" id="6.10.340.10">
    <property type="match status" value="1"/>
</dbReference>
<dbReference type="InterPro" id="IPR000160">
    <property type="entry name" value="GGDEF_dom"/>
</dbReference>
<evidence type="ECO:0000313" key="7">
    <source>
        <dbReference type="Proteomes" id="UP000240904"/>
    </source>
</evidence>
<dbReference type="EC" id="2.7.7.65" evidence="1"/>
<dbReference type="PANTHER" id="PTHR45138">
    <property type="entry name" value="REGULATORY COMPONENTS OF SENSORY TRANSDUCTION SYSTEM"/>
    <property type="match status" value="1"/>
</dbReference>
<evidence type="ECO:0000259" key="5">
    <source>
        <dbReference type="PROSITE" id="PS50887"/>
    </source>
</evidence>
<keyword evidence="3" id="KW-0812">Transmembrane</keyword>
<comment type="catalytic activity">
    <reaction evidence="2">
        <text>2 GTP = 3',3'-c-di-GMP + 2 diphosphate</text>
        <dbReference type="Rhea" id="RHEA:24898"/>
        <dbReference type="ChEBI" id="CHEBI:33019"/>
        <dbReference type="ChEBI" id="CHEBI:37565"/>
        <dbReference type="ChEBI" id="CHEBI:58805"/>
        <dbReference type="EC" id="2.7.7.65"/>
    </reaction>
</comment>
<dbReference type="AlphaFoldDB" id="A0A2T3N0N2"/>
<dbReference type="OrthoDB" id="5706546at2"/>
<dbReference type="NCBIfam" id="TIGR00254">
    <property type="entry name" value="GGDEF"/>
    <property type="match status" value="1"/>
</dbReference>
<dbReference type="GO" id="GO:0007165">
    <property type="term" value="P:signal transduction"/>
    <property type="evidence" value="ECO:0007669"/>
    <property type="project" value="InterPro"/>
</dbReference>
<evidence type="ECO:0000256" key="2">
    <source>
        <dbReference type="ARBA" id="ARBA00034247"/>
    </source>
</evidence>
<dbReference type="InterPro" id="IPR043128">
    <property type="entry name" value="Rev_trsase/Diguanyl_cyclase"/>
</dbReference>
<evidence type="ECO:0000256" key="1">
    <source>
        <dbReference type="ARBA" id="ARBA00012528"/>
    </source>
</evidence>
<dbReference type="PROSITE" id="PS50885">
    <property type="entry name" value="HAMP"/>
    <property type="match status" value="1"/>
</dbReference>
<dbReference type="Pfam" id="PF00990">
    <property type="entry name" value="GGDEF"/>
    <property type="match status" value="1"/>
</dbReference>
<comment type="caution">
    <text evidence="6">The sequence shown here is derived from an EMBL/GenBank/DDBJ whole genome shotgun (WGS) entry which is preliminary data.</text>
</comment>
<feature type="domain" description="GGDEF" evidence="5">
    <location>
        <begin position="557"/>
        <end position="691"/>
    </location>
</feature>
<evidence type="ECO:0000259" key="4">
    <source>
        <dbReference type="PROSITE" id="PS50885"/>
    </source>
</evidence>